<feature type="transmembrane region" description="Helical" evidence="1">
    <location>
        <begin position="7"/>
        <end position="27"/>
    </location>
</feature>
<accession>A0A563E1B8</accession>
<dbReference type="Pfam" id="PF11755">
    <property type="entry name" value="DUF3311"/>
    <property type="match status" value="1"/>
</dbReference>
<feature type="transmembrane region" description="Helical" evidence="1">
    <location>
        <begin position="39"/>
        <end position="58"/>
    </location>
</feature>
<comment type="caution">
    <text evidence="2">The sequence shown here is derived from an EMBL/GenBank/DDBJ whole genome shotgun (WGS) entry which is preliminary data.</text>
</comment>
<keyword evidence="1" id="KW-0472">Membrane</keyword>
<dbReference type="RefSeq" id="WP_146316875.1">
    <property type="nucleotide sequence ID" value="NZ_VCQV01000014.1"/>
</dbReference>
<dbReference type="AlphaFoldDB" id="A0A563E1B8"/>
<gene>
    <name evidence="2" type="ORF">FGL98_11305</name>
</gene>
<protein>
    <submittedName>
        <fullName evidence="2">DUF3311 domain-containing protein</fullName>
    </submittedName>
</protein>
<evidence type="ECO:0000313" key="2">
    <source>
        <dbReference type="EMBL" id="TWP36033.1"/>
    </source>
</evidence>
<keyword evidence="1" id="KW-0812">Transmembrane</keyword>
<dbReference type="OrthoDB" id="7275924at2"/>
<name>A0A563E1B8_9MICO</name>
<evidence type="ECO:0000313" key="3">
    <source>
        <dbReference type="Proteomes" id="UP000320244"/>
    </source>
</evidence>
<sequence length="73" mass="8279">MIRSWPSLLIGLGIPVIAVLGGIVAFADTSVFVFGIPLLFFWIFLWFPLTSLCLWISWHFFDRQAYPSDVVSS</sequence>
<keyword evidence="3" id="KW-1185">Reference proteome</keyword>
<keyword evidence="1" id="KW-1133">Transmembrane helix</keyword>
<organism evidence="2 3">
    <name type="scientific">Leekyejoonella antrihumi</name>
    <dbReference type="NCBI Taxonomy" id="1660198"/>
    <lineage>
        <taxon>Bacteria</taxon>
        <taxon>Bacillati</taxon>
        <taxon>Actinomycetota</taxon>
        <taxon>Actinomycetes</taxon>
        <taxon>Micrococcales</taxon>
        <taxon>Dermacoccaceae</taxon>
        <taxon>Leekyejoonella</taxon>
    </lineage>
</organism>
<dbReference type="InterPro" id="IPR021741">
    <property type="entry name" value="DUF3311"/>
</dbReference>
<reference evidence="2 3" key="2">
    <citation type="submission" date="2019-08" db="EMBL/GenBank/DDBJ databases">
        <title>Jejuicoccus antrihumi gen. nov., sp. nov., a new member of the family Dermacoccaceae isolated from a cave.</title>
        <authorList>
            <person name="Schumann P."/>
            <person name="Kim I.S."/>
        </authorList>
    </citation>
    <scope>NUCLEOTIDE SEQUENCE [LARGE SCALE GENOMIC DNA]</scope>
    <source>
        <strain evidence="2 3">C5-26</strain>
    </source>
</reference>
<proteinExistence type="predicted"/>
<evidence type="ECO:0000256" key="1">
    <source>
        <dbReference type="SAM" id="Phobius"/>
    </source>
</evidence>
<dbReference type="EMBL" id="VCQV01000014">
    <property type="protein sequence ID" value="TWP36033.1"/>
    <property type="molecule type" value="Genomic_DNA"/>
</dbReference>
<dbReference type="Proteomes" id="UP000320244">
    <property type="component" value="Unassembled WGS sequence"/>
</dbReference>
<reference evidence="2 3" key="1">
    <citation type="submission" date="2019-05" db="EMBL/GenBank/DDBJ databases">
        <authorList>
            <person name="Lee S.D."/>
        </authorList>
    </citation>
    <scope>NUCLEOTIDE SEQUENCE [LARGE SCALE GENOMIC DNA]</scope>
    <source>
        <strain evidence="2 3">C5-26</strain>
    </source>
</reference>